<gene>
    <name evidence="1" type="ORF">EGYM00163_LOCUS18673</name>
</gene>
<proteinExistence type="predicted"/>
<evidence type="ECO:0000313" key="1">
    <source>
        <dbReference type="EMBL" id="CAE0807544.1"/>
    </source>
</evidence>
<sequence length="202" mass="21202">MGPVVSPIPPLAPEAALMKATDLQPEDQGELRFMCAKHPSLEVHVSKDGTTVEWTRGEAAWVQCPTTAHLHSGLYRVTFDTVLKGDQIGVGFLLDGAKAGPDWGFFGYLGASGTAWAYDPWTGDVVTATRSIESGLPTFDRACDAGTVVLELHLPRAGPGSAIFLVDGKASRAIELPESSVVVPAACLLQVGQSCTVSALAL</sequence>
<reference evidence="1" key="1">
    <citation type="submission" date="2021-01" db="EMBL/GenBank/DDBJ databases">
        <authorList>
            <person name="Corre E."/>
            <person name="Pelletier E."/>
            <person name="Niang G."/>
            <person name="Scheremetjew M."/>
            <person name="Finn R."/>
            <person name="Kale V."/>
            <person name="Holt S."/>
            <person name="Cochrane G."/>
            <person name="Meng A."/>
            <person name="Brown T."/>
            <person name="Cohen L."/>
        </authorList>
    </citation>
    <scope>NUCLEOTIDE SEQUENCE</scope>
    <source>
        <strain evidence="1">CCMP1594</strain>
    </source>
</reference>
<accession>A0A7S4CV70</accession>
<evidence type="ECO:0008006" key="2">
    <source>
        <dbReference type="Google" id="ProtNLM"/>
    </source>
</evidence>
<organism evidence="1">
    <name type="scientific">Eutreptiella gymnastica</name>
    <dbReference type="NCBI Taxonomy" id="73025"/>
    <lineage>
        <taxon>Eukaryota</taxon>
        <taxon>Discoba</taxon>
        <taxon>Euglenozoa</taxon>
        <taxon>Euglenida</taxon>
        <taxon>Spirocuta</taxon>
        <taxon>Euglenophyceae</taxon>
        <taxon>Eutreptiales</taxon>
        <taxon>Eutreptiaceae</taxon>
        <taxon>Eutreptiella</taxon>
    </lineage>
</organism>
<name>A0A7S4CV70_9EUGL</name>
<dbReference type="EMBL" id="HBJA01052718">
    <property type="protein sequence ID" value="CAE0807544.1"/>
    <property type="molecule type" value="Transcribed_RNA"/>
</dbReference>
<protein>
    <recommendedName>
        <fullName evidence="2">B30.2/SPRY domain-containing protein</fullName>
    </recommendedName>
</protein>
<dbReference type="AlphaFoldDB" id="A0A7S4CV70"/>